<reference evidence="1" key="1">
    <citation type="journal article" date="2015" name="Nature">
        <title>Complex archaea that bridge the gap between prokaryotes and eukaryotes.</title>
        <authorList>
            <person name="Spang A."/>
            <person name="Saw J.H."/>
            <person name="Jorgensen S.L."/>
            <person name="Zaremba-Niedzwiedzka K."/>
            <person name="Martijn J."/>
            <person name="Lind A.E."/>
            <person name="van Eijk R."/>
            <person name="Schleper C."/>
            <person name="Guy L."/>
            <person name="Ettema T.J."/>
        </authorList>
    </citation>
    <scope>NUCLEOTIDE SEQUENCE</scope>
</reference>
<sequence>MNEDRQPIDPVIMQLSEIFVDVLGRRLTTTAFCIDLAKSVMGWELAGNPKEARKAIRKAISQSSY</sequence>
<name>A0A0F9I1M9_9ZZZZ</name>
<protein>
    <submittedName>
        <fullName evidence="1">Uncharacterized protein</fullName>
    </submittedName>
</protein>
<proteinExistence type="predicted"/>
<dbReference type="EMBL" id="LAZR01013536">
    <property type="protein sequence ID" value="KKM21501.1"/>
    <property type="molecule type" value="Genomic_DNA"/>
</dbReference>
<evidence type="ECO:0000313" key="1">
    <source>
        <dbReference type="EMBL" id="KKM21501.1"/>
    </source>
</evidence>
<organism evidence="1">
    <name type="scientific">marine sediment metagenome</name>
    <dbReference type="NCBI Taxonomy" id="412755"/>
    <lineage>
        <taxon>unclassified sequences</taxon>
        <taxon>metagenomes</taxon>
        <taxon>ecological metagenomes</taxon>
    </lineage>
</organism>
<gene>
    <name evidence="1" type="ORF">LCGC14_1634830</name>
</gene>
<dbReference type="AlphaFoldDB" id="A0A0F9I1M9"/>
<accession>A0A0F9I1M9</accession>
<comment type="caution">
    <text evidence="1">The sequence shown here is derived from an EMBL/GenBank/DDBJ whole genome shotgun (WGS) entry which is preliminary data.</text>
</comment>